<evidence type="ECO:0000313" key="3">
    <source>
        <dbReference type="Proteomes" id="UP001151699"/>
    </source>
</evidence>
<gene>
    <name evidence="2" type="ORF">Bhyg_04950</name>
</gene>
<evidence type="ECO:0000256" key="1">
    <source>
        <dbReference type="SAM" id="MobiDB-lite"/>
    </source>
</evidence>
<evidence type="ECO:0000313" key="2">
    <source>
        <dbReference type="EMBL" id="KAJ6649711.1"/>
    </source>
</evidence>
<proteinExistence type="predicted"/>
<organism evidence="2 3">
    <name type="scientific">Pseudolycoriella hygida</name>
    <dbReference type="NCBI Taxonomy" id="35572"/>
    <lineage>
        <taxon>Eukaryota</taxon>
        <taxon>Metazoa</taxon>
        <taxon>Ecdysozoa</taxon>
        <taxon>Arthropoda</taxon>
        <taxon>Hexapoda</taxon>
        <taxon>Insecta</taxon>
        <taxon>Pterygota</taxon>
        <taxon>Neoptera</taxon>
        <taxon>Endopterygota</taxon>
        <taxon>Diptera</taxon>
        <taxon>Nematocera</taxon>
        <taxon>Sciaroidea</taxon>
        <taxon>Sciaridae</taxon>
        <taxon>Pseudolycoriella</taxon>
    </lineage>
</organism>
<comment type="caution">
    <text evidence="2">The sequence shown here is derived from an EMBL/GenBank/DDBJ whole genome shotgun (WGS) entry which is preliminary data.</text>
</comment>
<keyword evidence="3" id="KW-1185">Reference proteome</keyword>
<dbReference type="PANTHER" id="PTHR21521:SF0">
    <property type="entry name" value="AMUN, ISOFORM A"/>
    <property type="match status" value="1"/>
</dbReference>
<reference evidence="2" key="1">
    <citation type="submission" date="2022-07" db="EMBL/GenBank/DDBJ databases">
        <authorList>
            <person name="Trinca V."/>
            <person name="Uliana J.V.C."/>
            <person name="Torres T.T."/>
            <person name="Ward R.J."/>
            <person name="Monesi N."/>
        </authorList>
    </citation>
    <scope>NUCLEOTIDE SEQUENCE</scope>
    <source>
        <strain evidence="2">HSMRA1968</strain>
        <tissue evidence="2">Whole embryos</tissue>
    </source>
</reference>
<protein>
    <submittedName>
        <fullName evidence="2">Uncharacterized protein</fullName>
    </submittedName>
</protein>
<dbReference type="OrthoDB" id="8249012at2759"/>
<sequence length="219" mass="24767">MANKVDLQRSLQRYDEALATKSDRLPELDKWYRNELRSAVQSRKSDEDGAYLTTAELEKLVKWKLTRGKFRPRLEKLAGSNPDEIVKNTTKEAFSLLIESTSLAKVKESLLKLNTLKGIGPATSSAILSLFSPDSLPFMSDEALKFGAGLNEKPKYTVSEWEWFIGKMRNRVEKEGWNGTDELEKAAWSFGTLKPSITSTTEKRPATSENSSQSKRKRT</sequence>
<dbReference type="AlphaFoldDB" id="A0A9Q0NHI0"/>
<name>A0A9Q0NHI0_9DIPT</name>
<dbReference type="Proteomes" id="UP001151699">
    <property type="component" value="Chromosome A"/>
</dbReference>
<feature type="region of interest" description="Disordered" evidence="1">
    <location>
        <begin position="194"/>
        <end position="219"/>
    </location>
</feature>
<dbReference type="PANTHER" id="PTHR21521">
    <property type="entry name" value="AMUN, ISOFORM A"/>
    <property type="match status" value="1"/>
</dbReference>
<accession>A0A9Q0NHI0</accession>
<dbReference type="EMBL" id="WJQU01000001">
    <property type="protein sequence ID" value="KAJ6649711.1"/>
    <property type="molecule type" value="Genomic_DNA"/>
</dbReference>